<evidence type="ECO:0000256" key="7">
    <source>
        <dbReference type="ARBA" id="ARBA00022840"/>
    </source>
</evidence>
<gene>
    <name evidence="15" type="primary">ypdA</name>
    <name evidence="15" type="ORF">LMUP508_01963</name>
</gene>
<feature type="domain" description="Histidine kinase/HSP90-like ATPase" evidence="12">
    <location>
        <begin position="477"/>
        <end position="578"/>
    </location>
</feature>
<keyword evidence="8 11" id="KW-1133">Transmembrane helix</keyword>
<dbReference type="Pfam" id="PF06580">
    <property type="entry name" value="His_kinase"/>
    <property type="match status" value="1"/>
</dbReference>
<dbReference type="EMBL" id="CABFNH010000032">
    <property type="protein sequence ID" value="VTZ93467.1"/>
    <property type="molecule type" value="Genomic_DNA"/>
</dbReference>
<evidence type="ECO:0000256" key="10">
    <source>
        <dbReference type="ARBA" id="ARBA00023136"/>
    </source>
</evidence>
<feature type="transmembrane region" description="Helical" evidence="11">
    <location>
        <begin position="40"/>
        <end position="59"/>
    </location>
</feature>
<dbReference type="InterPro" id="IPR003594">
    <property type="entry name" value="HATPase_dom"/>
</dbReference>
<sequence length="591" mass="65533">MGELAFLIIERVGLIILLAFILVNIRPFRRLLLESTPANLFKLALIFSAFAIVSNLLGIEIDPDNHIMRETILWHVHNGYSVANARILAVTVAGIVGGPGVGGLTGLVAGTHRMMQESWATDAWFYIVSSTLIGILSGMLYHKNRRHFVVMPPWQGFLISLMMESIQMIFVGLFSPTHLKLVHFIALPMVVISSIGTAFFLMILSLYFRQEVDTRAVQTRSVMKLAVKTLPAFRHGLQSESARQVTDLILEYTDFDAVGIGNNEKTLAFAGTGSDHHYHDMPKADVPQFAKRALQKWQTQLAYNAAQIGCHGDHCPLQAGMAIPLTLGNRVLGVLTLYFKENWQLTPVEIQTGEGLGEILATQIVLGEKERQAGLLRDAELKSLQAQISPHFFFNSINTIIAISRFDSEKARFLLRELSTFFRSNLLGANQSKIPLKQEEAHVKAYLNLEQTRFPDKYDVEFYSSVDDQVLVPPFAIQVLVENAIHHAFGNRKTGNIINIWITKSGKYLEIRVADNGEGIDQAVIGKLGKEKIASEHGSGTAMQNLNARLKGLYGDSARMQIVTGKTGTSISLLIPYAQTRQDPNLEGASI</sequence>
<dbReference type="PANTHER" id="PTHR34220:SF7">
    <property type="entry name" value="SENSOR HISTIDINE KINASE YPDA"/>
    <property type="match status" value="1"/>
</dbReference>
<evidence type="ECO:0000259" key="12">
    <source>
        <dbReference type="Pfam" id="PF02518"/>
    </source>
</evidence>
<keyword evidence="4 11" id="KW-0812">Transmembrane</keyword>
<evidence type="ECO:0000256" key="11">
    <source>
        <dbReference type="SAM" id="Phobius"/>
    </source>
</evidence>
<dbReference type="Gene3D" id="1.10.1760.20">
    <property type="match status" value="1"/>
</dbReference>
<dbReference type="InterPro" id="IPR011620">
    <property type="entry name" value="Sig_transdc_His_kinase_LytS_TM"/>
</dbReference>
<evidence type="ECO:0000256" key="2">
    <source>
        <dbReference type="ARBA" id="ARBA00022475"/>
    </source>
</evidence>
<keyword evidence="10 11" id="KW-0472">Membrane</keyword>
<keyword evidence="7" id="KW-0067">ATP-binding</keyword>
<dbReference type="PANTHER" id="PTHR34220">
    <property type="entry name" value="SENSOR HISTIDINE KINASE YPDA"/>
    <property type="match status" value="1"/>
</dbReference>
<evidence type="ECO:0000256" key="9">
    <source>
        <dbReference type="ARBA" id="ARBA00023012"/>
    </source>
</evidence>
<feature type="domain" description="Signal transduction histidine kinase 5TM receptor LytS transmembrane region" evidence="14">
    <location>
        <begin position="27"/>
        <end position="205"/>
    </location>
</feature>
<reference evidence="15 16" key="1">
    <citation type="submission" date="2019-06" db="EMBL/GenBank/DDBJ databases">
        <authorList>
            <person name="Rodrigo-Torres L."/>
            <person name="Arahal R. D."/>
            <person name="Lucena T."/>
        </authorList>
    </citation>
    <scope>NUCLEOTIDE SEQUENCE [LARGE SCALE GENOMIC DNA]</scope>
    <source>
        <strain evidence="15 16">INIA P508</strain>
    </source>
</reference>
<dbReference type="AlphaFoldDB" id="A0A508YXX3"/>
<proteinExistence type="predicted"/>
<dbReference type="RefSeq" id="WP_143113492.1">
    <property type="nucleotide sequence ID" value="NZ_CABFNH010000032.1"/>
</dbReference>
<dbReference type="Proteomes" id="UP000365705">
    <property type="component" value="Unassembled WGS sequence"/>
</dbReference>
<dbReference type="GO" id="GO:0005524">
    <property type="term" value="F:ATP binding"/>
    <property type="evidence" value="ECO:0007669"/>
    <property type="project" value="UniProtKB-KW"/>
</dbReference>
<dbReference type="GO" id="GO:0071555">
    <property type="term" value="P:cell wall organization"/>
    <property type="evidence" value="ECO:0007669"/>
    <property type="project" value="InterPro"/>
</dbReference>
<dbReference type="Pfam" id="PF02518">
    <property type="entry name" value="HATPase_c"/>
    <property type="match status" value="1"/>
</dbReference>
<dbReference type="InterPro" id="IPR010559">
    <property type="entry name" value="Sig_transdc_His_kin_internal"/>
</dbReference>
<accession>A0A508YXX3</accession>
<feature type="domain" description="Signal transduction histidine kinase internal region" evidence="13">
    <location>
        <begin position="379"/>
        <end position="457"/>
    </location>
</feature>
<evidence type="ECO:0000313" key="15">
    <source>
        <dbReference type="EMBL" id="VTZ93467.1"/>
    </source>
</evidence>
<feature type="transmembrane region" description="Helical" evidence="11">
    <location>
        <begin position="123"/>
        <end position="142"/>
    </location>
</feature>
<dbReference type="SUPFAM" id="SSF55874">
    <property type="entry name" value="ATPase domain of HSP90 chaperone/DNA topoisomerase II/histidine kinase"/>
    <property type="match status" value="1"/>
</dbReference>
<keyword evidence="3 15" id="KW-0808">Transferase</keyword>
<organism evidence="15 16">
    <name type="scientific">Limosilactobacillus mucosae</name>
    <name type="common">Lactobacillus mucosae</name>
    <dbReference type="NCBI Taxonomy" id="97478"/>
    <lineage>
        <taxon>Bacteria</taxon>
        <taxon>Bacillati</taxon>
        <taxon>Bacillota</taxon>
        <taxon>Bacilli</taxon>
        <taxon>Lactobacillales</taxon>
        <taxon>Lactobacillaceae</taxon>
        <taxon>Limosilactobacillus</taxon>
    </lineage>
</organism>
<evidence type="ECO:0000256" key="1">
    <source>
        <dbReference type="ARBA" id="ARBA00004651"/>
    </source>
</evidence>
<protein>
    <submittedName>
        <fullName evidence="15">Sensor histidine kinase YpdA</fullName>
        <ecNumber evidence="15">2.7.13.3</ecNumber>
    </submittedName>
</protein>
<dbReference type="EC" id="2.7.13.3" evidence="15"/>
<evidence type="ECO:0000256" key="5">
    <source>
        <dbReference type="ARBA" id="ARBA00022741"/>
    </source>
</evidence>
<dbReference type="Gene3D" id="3.30.565.10">
    <property type="entry name" value="Histidine kinase-like ATPase, C-terminal domain"/>
    <property type="match status" value="1"/>
</dbReference>
<dbReference type="InterPro" id="IPR036890">
    <property type="entry name" value="HATPase_C_sf"/>
</dbReference>
<keyword evidence="9" id="KW-0902">Two-component regulatory system</keyword>
<evidence type="ECO:0000256" key="8">
    <source>
        <dbReference type="ARBA" id="ARBA00022989"/>
    </source>
</evidence>
<keyword evidence="2" id="KW-1003">Cell membrane</keyword>
<feature type="transmembrane region" description="Helical" evidence="11">
    <location>
        <begin position="181"/>
        <end position="208"/>
    </location>
</feature>
<feature type="transmembrane region" description="Helical" evidence="11">
    <location>
        <begin position="154"/>
        <end position="174"/>
    </location>
</feature>
<dbReference type="SUPFAM" id="SSF55781">
    <property type="entry name" value="GAF domain-like"/>
    <property type="match status" value="1"/>
</dbReference>
<dbReference type="GO" id="GO:0000155">
    <property type="term" value="F:phosphorelay sensor kinase activity"/>
    <property type="evidence" value="ECO:0007669"/>
    <property type="project" value="InterPro"/>
</dbReference>
<evidence type="ECO:0000259" key="13">
    <source>
        <dbReference type="Pfam" id="PF06580"/>
    </source>
</evidence>
<feature type="transmembrane region" description="Helical" evidence="11">
    <location>
        <begin position="87"/>
        <end position="111"/>
    </location>
</feature>
<name>A0A508YXX3_LIMMU</name>
<keyword evidence="5" id="KW-0547">Nucleotide-binding</keyword>
<dbReference type="GO" id="GO:0005886">
    <property type="term" value="C:plasma membrane"/>
    <property type="evidence" value="ECO:0007669"/>
    <property type="project" value="UniProtKB-SubCell"/>
</dbReference>
<dbReference type="Pfam" id="PF07694">
    <property type="entry name" value="5TM-5TMR_LYT"/>
    <property type="match status" value="1"/>
</dbReference>
<feature type="transmembrane region" description="Helical" evidence="11">
    <location>
        <begin position="6"/>
        <end position="28"/>
    </location>
</feature>
<comment type="subcellular location">
    <subcellularLocation>
        <location evidence="1">Cell membrane</location>
        <topology evidence="1">Multi-pass membrane protein</topology>
    </subcellularLocation>
</comment>
<evidence type="ECO:0000256" key="3">
    <source>
        <dbReference type="ARBA" id="ARBA00022679"/>
    </source>
</evidence>
<keyword evidence="6 15" id="KW-0418">Kinase</keyword>
<evidence type="ECO:0000259" key="14">
    <source>
        <dbReference type="Pfam" id="PF07694"/>
    </source>
</evidence>
<evidence type="ECO:0000256" key="4">
    <source>
        <dbReference type="ARBA" id="ARBA00022692"/>
    </source>
</evidence>
<evidence type="ECO:0000256" key="6">
    <source>
        <dbReference type="ARBA" id="ARBA00022777"/>
    </source>
</evidence>
<dbReference type="InterPro" id="IPR050640">
    <property type="entry name" value="Bact_2-comp_sensor_kinase"/>
</dbReference>
<evidence type="ECO:0000313" key="16">
    <source>
        <dbReference type="Proteomes" id="UP000365705"/>
    </source>
</evidence>